<dbReference type="PANTHER" id="PTHR31232">
    <property type="match status" value="1"/>
</dbReference>
<name>A0A067LA24_JATCU</name>
<feature type="signal peptide" evidence="6">
    <location>
        <begin position="1"/>
        <end position="25"/>
    </location>
</feature>
<dbReference type="OrthoDB" id="1727555at2759"/>
<reference evidence="7 8" key="1">
    <citation type="journal article" date="2014" name="PLoS ONE">
        <title>Global Analysis of Gene Expression Profiles in Physic Nut (Jatropha curcas L.) Seedlings Exposed to Salt Stress.</title>
        <authorList>
            <person name="Zhang L."/>
            <person name="Zhang C."/>
            <person name="Wu P."/>
            <person name="Chen Y."/>
            <person name="Li M."/>
            <person name="Jiang H."/>
            <person name="Wu G."/>
        </authorList>
    </citation>
    <scope>NUCLEOTIDE SEQUENCE [LARGE SCALE GENOMIC DNA]</scope>
    <source>
        <strain evidence="8">cv. GZQX0401</strain>
        <tissue evidence="7">Young leaves</tissue>
    </source>
</reference>
<evidence type="ECO:0000256" key="2">
    <source>
        <dbReference type="ARBA" id="ARBA00005581"/>
    </source>
</evidence>
<evidence type="ECO:0000256" key="4">
    <source>
        <dbReference type="ARBA" id="ARBA00022525"/>
    </source>
</evidence>
<organism evidence="7 8">
    <name type="scientific">Jatropha curcas</name>
    <name type="common">Barbados nut</name>
    <dbReference type="NCBI Taxonomy" id="180498"/>
    <lineage>
        <taxon>Eukaryota</taxon>
        <taxon>Viridiplantae</taxon>
        <taxon>Streptophyta</taxon>
        <taxon>Embryophyta</taxon>
        <taxon>Tracheophyta</taxon>
        <taxon>Spermatophyta</taxon>
        <taxon>Magnoliopsida</taxon>
        <taxon>eudicotyledons</taxon>
        <taxon>Gunneridae</taxon>
        <taxon>Pentapetalae</taxon>
        <taxon>rosids</taxon>
        <taxon>fabids</taxon>
        <taxon>Malpighiales</taxon>
        <taxon>Euphorbiaceae</taxon>
        <taxon>Crotonoideae</taxon>
        <taxon>Jatropheae</taxon>
        <taxon>Jatropha</taxon>
    </lineage>
</organism>
<keyword evidence="8" id="KW-1185">Reference proteome</keyword>
<gene>
    <name evidence="7" type="ORF">JCGZ_24968</name>
</gene>
<accession>A0A067LA24</accession>
<dbReference type="Pfam" id="PF05938">
    <property type="entry name" value="Self-incomp_S1"/>
    <property type="match status" value="1"/>
</dbReference>
<comment type="similarity">
    <text evidence="2 6">Belongs to the plant self-incompatibility (S1) protein family.</text>
</comment>
<evidence type="ECO:0000313" key="7">
    <source>
        <dbReference type="EMBL" id="KDP40969.1"/>
    </source>
</evidence>
<keyword evidence="3 6" id="KW-0713">Self-incompatibility</keyword>
<evidence type="ECO:0000256" key="5">
    <source>
        <dbReference type="ARBA" id="ARBA00022729"/>
    </source>
</evidence>
<evidence type="ECO:0000256" key="6">
    <source>
        <dbReference type="RuleBase" id="RU367044"/>
    </source>
</evidence>
<comment type="subcellular location">
    <subcellularLocation>
        <location evidence="1 6">Secreted</location>
    </subcellularLocation>
</comment>
<keyword evidence="5 6" id="KW-0732">Signal</keyword>
<dbReference type="Proteomes" id="UP000027138">
    <property type="component" value="Unassembled WGS sequence"/>
</dbReference>
<proteinExistence type="inferred from homology"/>
<evidence type="ECO:0000256" key="3">
    <source>
        <dbReference type="ARBA" id="ARBA00022471"/>
    </source>
</evidence>
<protein>
    <recommendedName>
        <fullName evidence="6">S-protein homolog</fullName>
    </recommendedName>
</protein>
<keyword evidence="4 6" id="KW-0964">Secreted</keyword>
<dbReference type="GO" id="GO:0005576">
    <property type="term" value="C:extracellular region"/>
    <property type="evidence" value="ECO:0007669"/>
    <property type="project" value="UniProtKB-SubCell"/>
</dbReference>
<dbReference type="AlphaFoldDB" id="A0A067LA24"/>
<dbReference type="InterPro" id="IPR010264">
    <property type="entry name" value="Self-incomp_S1"/>
</dbReference>
<dbReference type="EMBL" id="KK914327">
    <property type="protein sequence ID" value="KDP40969.1"/>
    <property type="molecule type" value="Genomic_DNA"/>
</dbReference>
<dbReference type="PANTHER" id="PTHR31232:SF156">
    <property type="entry name" value="PLANT SELF-INCOMPATIBILITY PROTEIN S1 FAMILY-RELATED"/>
    <property type="match status" value="1"/>
</dbReference>
<evidence type="ECO:0000256" key="1">
    <source>
        <dbReference type="ARBA" id="ARBA00004613"/>
    </source>
</evidence>
<sequence length="162" mass="18561">MSFPKIKKTTFLLIILASIIPSLASENPPQKISITPEFVVHINNRLSNNKILLSHCKSKDNDLGVHNITVGSEFSWKFKENIIWTTLYWCYLAPDAFSHASLEVFSRGHIMSKCGRPKGGSNWTYDCIWYAQDDGVYIRDLPKAHDDFVAPWQKGRLTNFEQ</sequence>
<dbReference type="GO" id="GO:0060320">
    <property type="term" value="P:rejection of self pollen"/>
    <property type="evidence" value="ECO:0007669"/>
    <property type="project" value="UniProtKB-KW"/>
</dbReference>
<feature type="chain" id="PRO_5025096640" description="S-protein homolog" evidence="6">
    <location>
        <begin position="26"/>
        <end position="162"/>
    </location>
</feature>
<evidence type="ECO:0000313" key="8">
    <source>
        <dbReference type="Proteomes" id="UP000027138"/>
    </source>
</evidence>